<comment type="caution">
    <text evidence="8">The sequence shown here is derived from an EMBL/GenBank/DDBJ whole genome shotgun (WGS) entry which is preliminary data.</text>
</comment>
<organism evidence="8 9">
    <name type="scientific">Dioszegia hungarica</name>
    <dbReference type="NCBI Taxonomy" id="4972"/>
    <lineage>
        <taxon>Eukaryota</taxon>
        <taxon>Fungi</taxon>
        <taxon>Dikarya</taxon>
        <taxon>Basidiomycota</taxon>
        <taxon>Agaricomycotina</taxon>
        <taxon>Tremellomycetes</taxon>
        <taxon>Tremellales</taxon>
        <taxon>Bulleribasidiaceae</taxon>
        <taxon>Dioszegia</taxon>
    </lineage>
</organism>
<dbReference type="Gene3D" id="3.30.428.10">
    <property type="entry name" value="HIT-like"/>
    <property type="match status" value="1"/>
</dbReference>
<feature type="active site" description="Tele-AMP-histidine intermediate" evidence="3">
    <location>
        <position position="154"/>
    </location>
</feature>
<gene>
    <name evidence="8" type="ORF">MKK02DRAFT_38040</name>
</gene>
<dbReference type="PANTHER" id="PTHR12486">
    <property type="entry name" value="APRATAXIN-RELATED"/>
    <property type="match status" value="1"/>
</dbReference>
<dbReference type="GeneID" id="77729101"/>
<dbReference type="InterPro" id="IPR001310">
    <property type="entry name" value="Histidine_triad_HIT"/>
</dbReference>
<feature type="region of interest" description="Disordered" evidence="6">
    <location>
        <begin position="1"/>
        <end position="24"/>
    </location>
</feature>
<evidence type="ECO:0000256" key="1">
    <source>
        <dbReference type="ARBA" id="ARBA00022741"/>
    </source>
</evidence>
<dbReference type="Proteomes" id="UP001164286">
    <property type="component" value="Unassembled WGS sequence"/>
</dbReference>
<evidence type="ECO:0000256" key="5">
    <source>
        <dbReference type="PROSITE-ProRule" id="PRU00464"/>
    </source>
</evidence>
<dbReference type="EMBL" id="JAKWFO010000007">
    <property type="protein sequence ID" value="KAI9634509.1"/>
    <property type="molecule type" value="Genomic_DNA"/>
</dbReference>
<evidence type="ECO:0000313" key="8">
    <source>
        <dbReference type="EMBL" id="KAI9634509.1"/>
    </source>
</evidence>
<name>A0AA38H8X3_9TREE</name>
<keyword evidence="2" id="KW-0378">Hydrolase</keyword>
<accession>A0AA38H8X3</accession>
<dbReference type="InterPro" id="IPR011146">
    <property type="entry name" value="HIT-like"/>
</dbReference>
<evidence type="ECO:0000256" key="2">
    <source>
        <dbReference type="ARBA" id="ARBA00022801"/>
    </source>
</evidence>
<keyword evidence="1" id="KW-0547">Nucleotide-binding</keyword>
<dbReference type="PANTHER" id="PTHR12486:SF5">
    <property type="entry name" value="ADENOSINE 5'-MONOPHOSPHORAMIDASE HINT3"/>
    <property type="match status" value="1"/>
</dbReference>
<evidence type="ECO:0000259" key="7">
    <source>
        <dbReference type="PROSITE" id="PS51084"/>
    </source>
</evidence>
<reference evidence="8" key="1">
    <citation type="journal article" date="2022" name="G3 (Bethesda)">
        <title>High quality genome of the basidiomycete yeast Dioszegia hungarica PDD-24b-2 isolated from cloud water.</title>
        <authorList>
            <person name="Jarrige D."/>
            <person name="Haridas S."/>
            <person name="Bleykasten-Grosshans C."/>
            <person name="Joly M."/>
            <person name="Nadalig T."/>
            <person name="Sancelme M."/>
            <person name="Vuilleumier S."/>
            <person name="Grigoriev I.V."/>
            <person name="Amato P."/>
            <person name="Bringel F."/>
        </authorList>
    </citation>
    <scope>NUCLEOTIDE SEQUENCE</scope>
    <source>
        <strain evidence="8">PDD-24b-2</strain>
    </source>
</reference>
<feature type="short sequence motif" description="Histidine triad motif" evidence="4 5">
    <location>
        <begin position="152"/>
        <end position="156"/>
    </location>
</feature>
<dbReference type="Pfam" id="PF11969">
    <property type="entry name" value="DcpS_C"/>
    <property type="match status" value="1"/>
</dbReference>
<feature type="domain" description="HIT" evidence="7">
    <location>
        <begin position="54"/>
        <end position="170"/>
    </location>
</feature>
<dbReference type="PROSITE" id="PS51084">
    <property type="entry name" value="HIT_2"/>
    <property type="match status" value="1"/>
</dbReference>
<evidence type="ECO:0000256" key="4">
    <source>
        <dbReference type="PIRSR" id="PIRSR601310-3"/>
    </source>
</evidence>
<dbReference type="AlphaFoldDB" id="A0AA38H8X3"/>
<keyword evidence="9" id="KW-1185">Reference proteome</keyword>
<dbReference type="GO" id="GO:0016787">
    <property type="term" value="F:hydrolase activity"/>
    <property type="evidence" value="ECO:0007669"/>
    <property type="project" value="UniProtKB-KW"/>
</dbReference>
<evidence type="ECO:0000313" key="9">
    <source>
        <dbReference type="Proteomes" id="UP001164286"/>
    </source>
</evidence>
<proteinExistence type="predicted"/>
<evidence type="ECO:0000256" key="6">
    <source>
        <dbReference type="SAM" id="MobiDB-lite"/>
    </source>
</evidence>
<dbReference type="GO" id="GO:0000166">
    <property type="term" value="F:nucleotide binding"/>
    <property type="evidence" value="ECO:0007669"/>
    <property type="project" value="UniProtKB-KW"/>
</dbReference>
<dbReference type="SUPFAM" id="SSF54197">
    <property type="entry name" value="HIT-like"/>
    <property type="match status" value="1"/>
</dbReference>
<dbReference type="RefSeq" id="XP_052944286.1">
    <property type="nucleotide sequence ID" value="XM_053089896.1"/>
</dbReference>
<dbReference type="InterPro" id="IPR036265">
    <property type="entry name" value="HIT-like_sf"/>
</dbReference>
<protein>
    <submittedName>
        <fullName evidence="8">HIT-like domain-containing protein</fullName>
    </submittedName>
</protein>
<sequence length="224" mass="24597">MRIPLCFSSKPTTTDEPIRPPPRSIAHARTASTADIYHPWVEPDPTTLKKAGCIFCDVSKEKGFAVVHEDEELIAFRDRSPRAKVHLLIIPRYHIADSVKSLTSDHVPLLDRMISLADTLILSSDPSSPDPVSASARPKLGFHIPPFSSVPHLHLHVLVPPYTFLGKLKYPISHRSGGTSTNTFPEDGKGIGKRGSGKGWSWFVEARQARGILERGGSVKIGRS</sequence>
<dbReference type="PRINTS" id="PR00332">
    <property type="entry name" value="HISTRIAD"/>
</dbReference>
<evidence type="ECO:0000256" key="3">
    <source>
        <dbReference type="PIRSR" id="PIRSR601310-1"/>
    </source>
</evidence>